<dbReference type="GeneID" id="18912319"/>
<accession>K5WCZ8</accession>
<evidence type="ECO:0000313" key="3">
    <source>
        <dbReference type="Proteomes" id="UP000008370"/>
    </source>
</evidence>
<evidence type="ECO:0000313" key="2">
    <source>
        <dbReference type="EMBL" id="EKM61803.1"/>
    </source>
</evidence>
<dbReference type="Proteomes" id="UP000008370">
    <property type="component" value="Unassembled WGS sequence"/>
</dbReference>
<dbReference type="EMBL" id="JH930468">
    <property type="protein sequence ID" value="EKM61803.1"/>
    <property type="molecule type" value="Genomic_DNA"/>
</dbReference>
<protein>
    <submittedName>
        <fullName evidence="2">Uncharacterized protein</fullName>
    </submittedName>
</protein>
<proteinExistence type="predicted"/>
<feature type="region of interest" description="Disordered" evidence="1">
    <location>
        <begin position="125"/>
        <end position="152"/>
    </location>
</feature>
<sequence>MASESAFSEWKLSGLNPRPSGLNGLATHQAGSDSIRIESESAATLVSPELTFEQFVAAYRASGYLSMSTTLRDRDLAVYRWGQSLRLMWAWEGEIVGRNRWQELQDRGGDVHRDWLVIPPNSTTMTRSLYDEDEDFDPPDLEDEDVEEATNG</sequence>
<feature type="compositionally biased region" description="Acidic residues" evidence="1">
    <location>
        <begin position="131"/>
        <end position="152"/>
    </location>
</feature>
<reference evidence="2 3" key="1">
    <citation type="journal article" date="2012" name="BMC Genomics">
        <title>Comparative genomics of the white-rot fungi, Phanerochaete carnosa and P. chrysosporium, to elucidate the genetic basis of the distinct wood types they colonize.</title>
        <authorList>
            <person name="Suzuki H."/>
            <person name="MacDonald J."/>
            <person name="Syed K."/>
            <person name="Salamov A."/>
            <person name="Hori C."/>
            <person name="Aerts A."/>
            <person name="Henrissat B."/>
            <person name="Wiebenga A."/>
            <person name="vanKuyk P.A."/>
            <person name="Barry K."/>
            <person name="Lindquist E."/>
            <person name="LaButti K."/>
            <person name="Lapidus A."/>
            <person name="Lucas S."/>
            <person name="Coutinho P."/>
            <person name="Gong Y."/>
            <person name="Samejima M."/>
            <person name="Mahadevan R."/>
            <person name="Abou-Zaid M."/>
            <person name="de Vries R.P."/>
            <person name="Igarashi K."/>
            <person name="Yadav J.S."/>
            <person name="Grigoriev I.V."/>
            <person name="Master E.R."/>
        </authorList>
    </citation>
    <scope>NUCLEOTIDE SEQUENCE [LARGE SCALE GENOMIC DNA]</scope>
    <source>
        <strain evidence="2 3">HHB-10118-sp</strain>
    </source>
</reference>
<dbReference type="OrthoDB" id="2803853at2759"/>
<organism evidence="2 3">
    <name type="scientific">Phanerochaete carnosa (strain HHB-10118-sp)</name>
    <name type="common">White-rot fungus</name>
    <name type="synonym">Peniophora carnosa</name>
    <dbReference type="NCBI Taxonomy" id="650164"/>
    <lineage>
        <taxon>Eukaryota</taxon>
        <taxon>Fungi</taxon>
        <taxon>Dikarya</taxon>
        <taxon>Basidiomycota</taxon>
        <taxon>Agaricomycotina</taxon>
        <taxon>Agaricomycetes</taxon>
        <taxon>Polyporales</taxon>
        <taxon>Phanerochaetaceae</taxon>
        <taxon>Phanerochaete</taxon>
    </lineage>
</organism>
<evidence type="ECO:0000256" key="1">
    <source>
        <dbReference type="SAM" id="MobiDB-lite"/>
    </source>
</evidence>
<dbReference type="HOGENOM" id="CLU_1723011_0_0_1"/>
<keyword evidence="3" id="KW-1185">Reference proteome</keyword>
<dbReference type="AlphaFoldDB" id="K5WCZ8"/>
<name>K5WCZ8_PHACS</name>
<gene>
    <name evidence="2" type="ORF">PHACADRAFT_204957</name>
</gene>
<dbReference type="InParanoid" id="K5WCZ8"/>
<dbReference type="KEGG" id="pco:PHACADRAFT_204957"/>
<dbReference type="RefSeq" id="XP_007391201.1">
    <property type="nucleotide sequence ID" value="XM_007391139.1"/>
</dbReference>